<protein>
    <submittedName>
        <fullName evidence="1">Uncharacterized protein</fullName>
    </submittedName>
</protein>
<evidence type="ECO:0000313" key="2">
    <source>
        <dbReference type="Proteomes" id="UP000717752"/>
    </source>
</evidence>
<dbReference type="EMBL" id="JAEUAK010000014">
    <property type="protein sequence ID" value="MBW9056023.1"/>
    <property type="molecule type" value="Genomic_DNA"/>
</dbReference>
<organism evidence="1 2">
    <name type="scientific">Rhizobium mesosinicum</name>
    <dbReference type="NCBI Taxonomy" id="335017"/>
    <lineage>
        <taxon>Bacteria</taxon>
        <taxon>Pseudomonadati</taxon>
        <taxon>Pseudomonadota</taxon>
        <taxon>Alphaproteobacteria</taxon>
        <taxon>Hyphomicrobiales</taxon>
        <taxon>Rhizobiaceae</taxon>
        <taxon>Rhizobium/Agrobacterium group</taxon>
        <taxon>Rhizobium</taxon>
    </lineage>
</organism>
<proteinExistence type="predicted"/>
<sequence length="117" mass="13693">MTFLSPFNVRSPVFFMEFSQARHEIKYFRFRRVAAGMIIFGCLDDDIDNVRETTAAAAAFGHRVIDLRRHDKLPAIFIEKIVDDVPDFLVGYVIATADEHVFISKHDTYYRVFCKRR</sequence>
<keyword evidence="2" id="KW-1185">Reference proteome</keyword>
<evidence type="ECO:0000313" key="1">
    <source>
        <dbReference type="EMBL" id="MBW9056023.1"/>
    </source>
</evidence>
<comment type="caution">
    <text evidence="1">The sequence shown here is derived from an EMBL/GenBank/DDBJ whole genome shotgun (WGS) entry which is preliminary data.</text>
</comment>
<gene>
    <name evidence="1" type="ORF">JNB85_26795</name>
</gene>
<name>A0ABS7H394_9HYPH</name>
<reference evidence="1 2" key="1">
    <citation type="journal article" date="2021" name="MBio">
        <title>Poor Competitiveness of Bradyrhizobium in Pigeon Pea Root Colonization in Indian Soils.</title>
        <authorList>
            <person name="Chalasani D."/>
            <person name="Basu A."/>
            <person name="Pullabhotla S.V.S.R.N."/>
            <person name="Jorrin B."/>
            <person name="Neal A.L."/>
            <person name="Poole P.S."/>
            <person name="Podile A.R."/>
            <person name="Tkacz A."/>
        </authorList>
    </citation>
    <scope>NUCLEOTIDE SEQUENCE [LARGE SCALE GENOMIC DNA]</scope>
    <source>
        <strain evidence="1 2">HU56</strain>
    </source>
</reference>
<dbReference type="Proteomes" id="UP000717752">
    <property type="component" value="Unassembled WGS sequence"/>
</dbReference>
<accession>A0ABS7H394</accession>